<dbReference type="Proteomes" id="UP000887569">
    <property type="component" value="Unplaced"/>
</dbReference>
<dbReference type="GO" id="GO:0030490">
    <property type="term" value="P:maturation of SSU-rRNA"/>
    <property type="evidence" value="ECO:0007669"/>
    <property type="project" value="TreeGrafter"/>
</dbReference>
<feature type="region of interest" description="Disordered" evidence="2">
    <location>
        <begin position="316"/>
        <end position="346"/>
    </location>
</feature>
<protein>
    <submittedName>
        <fullName evidence="4">Serum response factor-binding protein 1</fullName>
    </submittedName>
</protein>
<dbReference type="PANTHER" id="PTHR23325">
    <property type="entry name" value="SERUM RESPONSE FACTOR-BINDING"/>
    <property type="match status" value="1"/>
</dbReference>
<organism evidence="3 4">
    <name type="scientific">Parascaris univalens</name>
    <name type="common">Nematode worm</name>
    <dbReference type="NCBI Taxonomy" id="6257"/>
    <lineage>
        <taxon>Eukaryota</taxon>
        <taxon>Metazoa</taxon>
        <taxon>Ecdysozoa</taxon>
        <taxon>Nematoda</taxon>
        <taxon>Chromadorea</taxon>
        <taxon>Rhabditida</taxon>
        <taxon>Spirurina</taxon>
        <taxon>Ascaridomorpha</taxon>
        <taxon>Ascaridoidea</taxon>
        <taxon>Ascarididae</taxon>
        <taxon>Parascaris</taxon>
    </lineage>
</organism>
<proteinExistence type="predicted"/>
<reference evidence="4" key="1">
    <citation type="submission" date="2022-11" db="UniProtKB">
        <authorList>
            <consortium name="WormBaseParasite"/>
        </authorList>
    </citation>
    <scope>IDENTIFICATION</scope>
</reference>
<dbReference type="InterPro" id="IPR037393">
    <property type="entry name" value="Bud22/SRFB1"/>
</dbReference>
<accession>A0A915BKA9</accession>
<keyword evidence="3" id="KW-1185">Reference proteome</keyword>
<dbReference type="PANTHER" id="PTHR23325:SF1">
    <property type="entry name" value="SERUM RESPONSE FACTOR-BINDING PROTEIN 1"/>
    <property type="match status" value="1"/>
</dbReference>
<evidence type="ECO:0000313" key="4">
    <source>
        <dbReference type="WBParaSite" id="PgR043_g003_t01"/>
    </source>
</evidence>
<name>A0A915BKA9_PARUN</name>
<feature type="coiled-coil region" evidence="1">
    <location>
        <begin position="44"/>
        <end position="80"/>
    </location>
</feature>
<dbReference type="GO" id="GO:0005634">
    <property type="term" value="C:nucleus"/>
    <property type="evidence" value="ECO:0007669"/>
    <property type="project" value="TreeGrafter"/>
</dbReference>
<keyword evidence="1" id="KW-0175">Coiled coil</keyword>
<sequence length="407" mass="47263">LPEIISSSNIVHEAFTMNTLTALKLNEQIIKMRNIVEKSRVRIYRRLLRRYNALKRNSSNEKKKRKMNRLFEEIKACKRLRRDDISKFALINLKTLKDLNIRGNTTVEKRLLYKLATENLIIDCIVKFRQQYPNWYYEIPFLLQRLGLQYRTTKKNDHSATIRRAILSNGSITEKENSSEGKFDDTKMIVKQEVSELVKKEVQKVAKKEEALVKKRKKEKLIERSVAKPMVVLPKPSLTSTEIARGQGIIRKLMVDASDHNDRQLAESVEHSQRSPSKLDKSNKLVDSRHELNDSNIGDTQTDTFERIFEGNETNSERILERRRTNKKRKSTRGNDDVKESAGVTSHKIGQKQMVFPTSALNSERVTNELNELEKIHPSWAAKKRQNELIARLKNAPGGKRIVFDDD</sequence>
<feature type="region of interest" description="Disordered" evidence="2">
    <location>
        <begin position="263"/>
        <end position="283"/>
    </location>
</feature>
<dbReference type="WBParaSite" id="PgR043_g003_t01">
    <property type="protein sequence ID" value="PgR043_g003_t01"/>
    <property type="gene ID" value="PgR043_g003"/>
</dbReference>
<dbReference type="GO" id="GO:0030686">
    <property type="term" value="C:90S preribosome"/>
    <property type="evidence" value="ECO:0007669"/>
    <property type="project" value="TreeGrafter"/>
</dbReference>
<evidence type="ECO:0000256" key="2">
    <source>
        <dbReference type="SAM" id="MobiDB-lite"/>
    </source>
</evidence>
<dbReference type="AlphaFoldDB" id="A0A915BKA9"/>
<evidence type="ECO:0000313" key="3">
    <source>
        <dbReference type="Proteomes" id="UP000887569"/>
    </source>
</evidence>
<evidence type="ECO:0000256" key="1">
    <source>
        <dbReference type="SAM" id="Coils"/>
    </source>
</evidence>